<dbReference type="EMBL" id="QENY01000001">
    <property type="protein sequence ID" value="PVX59418.1"/>
    <property type="molecule type" value="Genomic_DNA"/>
</dbReference>
<proteinExistence type="predicted"/>
<dbReference type="AlphaFoldDB" id="A0A2U0UP65"/>
<dbReference type="Proteomes" id="UP000245870">
    <property type="component" value="Unassembled WGS sequence"/>
</dbReference>
<organism evidence="1 2">
    <name type="scientific">Hallella colorans</name>
    <dbReference type="NCBI Taxonomy" id="1703337"/>
    <lineage>
        <taxon>Bacteria</taxon>
        <taxon>Pseudomonadati</taxon>
        <taxon>Bacteroidota</taxon>
        <taxon>Bacteroidia</taxon>
        <taxon>Bacteroidales</taxon>
        <taxon>Prevotellaceae</taxon>
        <taxon>Hallella</taxon>
    </lineage>
</organism>
<keyword evidence="2" id="KW-1185">Reference proteome</keyword>
<evidence type="ECO:0000313" key="1">
    <source>
        <dbReference type="EMBL" id="PVX59418.1"/>
    </source>
</evidence>
<comment type="caution">
    <text evidence="1">The sequence shown here is derived from an EMBL/GenBank/DDBJ whole genome shotgun (WGS) entry which is preliminary data.</text>
</comment>
<gene>
    <name evidence="1" type="ORF">C7379_101190</name>
</gene>
<reference evidence="1 2" key="1">
    <citation type="submission" date="2018-05" db="EMBL/GenBank/DDBJ databases">
        <title>Genomic Encyclopedia of Type Strains, Phase IV (KMG-IV): sequencing the most valuable type-strain genomes for metagenomic binning, comparative biology and taxonomic classification.</title>
        <authorList>
            <person name="Goeker M."/>
        </authorList>
    </citation>
    <scope>NUCLEOTIDE SEQUENCE [LARGE SCALE GENOMIC DNA]</scope>
    <source>
        <strain evidence="1 2">DSM 100333</strain>
    </source>
</reference>
<evidence type="ECO:0000313" key="2">
    <source>
        <dbReference type="Proteomes" id="UP000245870"/>
    </source>
</evidence>
<accession>A0A2U0UP65</accession>
<sequence>MRVFKRFQVENFGARTRNVRNVKTINVGVELSITSFG</sequence>
<name>A0A2U0UP65_9BACT</name>
<protein>
    <submittedName>
        <fullName evidence="1">Uncharacterized protein</fullName>
    </submittedName>
</protein>